<protein>
    <submittedName>
        <fullName evidence="2">Uncharacterized protein</fullName>
    </submittedName>
</protein>
<sequence length="310" mass="34841">MDNLTGKVLKLVTNEIEFVTGVVDEKTGILTGQGIAECIMRDMQYHLNFKVTLLTLKNQDPSLPEYFQNGIGKVLNDRTAGIGICYFYVTEARALIISPLAPVIIDSLVALFVQPESYLGWKSDPKIIDWIVSFMLSLHLREFRDDNQDDFAKSMEALFTSKHAHIDISFDSAGGALWYFRLTEMINFTKNVDQVCHAVSSTRFLISNIVISSAFYVAKNQSELRGVLNWSIAKIRETGLLIKYIKYQDRLRINNCPTNVKPSYREDLGVGDIFSGFIILVAGHLIAFSVLGVEVFNQKVLPCVSKVVKV</sequence>
<evidence type="ECO:0000256" key="1">
    <source>
        <dbReference type="SAM" id="Phobius"/>
    </source>
</evidence>
<dbReference type="AlphaFoldDB" id="A0A226D7P4"/>
<keyword evidence="1" id="KW-0472">Membrane</keyword>
<gene>
    <name evidence="2" type="ORF">Fcan01_23861</name>
</gene>
<evidence type="ECO:0000313" key="3">
    <source>
        <dbReference type="Proteomes" id="UP000198287"/>
    </source>
</evidence>
<keyword evidence="3" id="KW-1185">Reference proteome</keyword>
<keyword evidence="1" id="KW-0812">Transmembrane</keyword>
<dbReference type="EMBL" id="LNIX01000029">
    <property type="protein sequence ID" value="OXA41562.1"/>
    <property type="molecule type" value="Genomic_DNA"/>
</dbReference>
<reference evidence="2 3" key="1">
    <citation type="submission" date="2015-12" db="EMBL/GenBank/DDBJ databases">
        <title>The genome of Folsomia candida.</title>
        <authorList>
            <person name="Faddeeva A."/>
            <person name="Derks M.F."/>
            <person name="Anvar Y."/>
            <person name="Smit S."/>
            <person name="Van Straalen N."/>
            <person name="Roelofs D."/>
        </authorList>
    </citation>
    <scope>NUCLEOTIDE SEQUENCE [LARGE SCALE GENOMIC DNA]</scope>
    <source>
        <strain evidence="2 3">VU population</strain>
        <tissue evidence="2">Whole body</tissue>
    </source>
</reference>
<organism evidence="2 3">
    <name type="scientific">Folsomia candida</name>
    <name type="common">Springtail</name>
    <dbReference type="NCBI Taxonomy" id="158441"/>
    <lineage>
        <taxon>Eukaryota</taxon>
        <taxon>Metazoa</taxon>
        <taxon>Ecdysozoa</taxon>
        <taxon>Arthropoda</taxon>
        <taxon>Hexapoda</taxon>
        <taxon>Collembola</taxon>
        <taxon>Entomobryomorpha</taxon>
        <taxon>Isotomoidea</taxon>
        <taxon>Isotomidae</taxon>
        <taxon>Proisotominae</taxon>
        <taxon>Folsomia</taxon>
    </lineage>
</organism>
<feature type="transmembrane region" description="Helical" evidence="1">
    <location>
        <begin position="273"/>
        <end position="296"/>
    </location>
</feature>
<keyword evidence="1" id="KW-1133">Transmembrane helix</keyword>
<accession>A0A226D7P4</accession>
<comment type="caution">
    <text evidence="2">The sequence shown here is derived from an EMBL/GenBank/DDBJ whole genome shotgun (WGS) entry which is preliminary data.</text>
</comment>
<name>A0A226D7P4_FOLCA</name>
<proteinExistence type="predicted"/>
<dbReference type="Proteomes" id="UP000198287">
    <property type="component" value="Unassembled WGS sequence"/>
</dbReference>
<evidence type="ECO:0000313" key="2">
    <source>
        <dbReference type="EMBL" id="OXA41562.1"/>
    </source>
</evidence>